<proteinExistence type="inferred from homology"/>
<accession>A0ABW1AW07</accession>
<feature type="domain" description="HTH cro/C1-type" evidence="2">
    <location>
        <begin position="12"/>
        <end position="66"/>
    </location>
</feature>
<dbReference type="Pfam" id="PF06114">
    <property type="entry name" value="Peptidase_M78"/>
    <property type="match status" value="1"/>
</dbReference>
<dbReference type="InterPro" id="IPR010359">
    <property type="entry name" value="IrrE_HExxH"/>
</dbReference>
<dbReference type="Pfam" id="PF13560">
    <property type="entry name" value="HTH_31"/>
    <property type="match status" value="1"/>
</dbReference>
<dbReference type="CDD" id="cd00093">
    <property type="entry name" value="HTH_XRE"/>
    <property type="match status" value="1"/>
</dbReference>
<dbReference type="PANTHER" id="PTHR43236">
    <property type="entry name" value="ANTITOXIN HIGA1"/>
    <property type="match status" value="1"/>
</dbReference>
<dbReference type="RefSeq" id="WP_198363316.1">
    <property type="nucleotide sequence ID" value="NZ_JBHSOG010000094.1"/>
</dbReference>
<dbReference type="SUPFAM" id="SSF47413">
    <property type="entry name" value="lambda repressor-like DNA-binding domains"/>
    <property type="match status" value="1"/>
</dbReference>
<dbReference type="InterPro" id="IPR010982">
    <property type="entry name" value="Lambda_DNA-bd_dom_sf"/>
</dbReference>
<dbReference type="Gene3D" id="1.10.260.40">
    <property type="entry name" value="lambda repressor-like DNA-binding domains"/>
    <property type="match status" value="1"/>
</dbReference>
<reference evidence="4" key="1">
    <citation type="journal article" date="2019" name="Int. J. Syst. Evol. Microbiol.">
        <title>The Global Catalogue of Microorganisms (GCM) 10K type strain sequencing project: providing services to taxonomists for standard genome sequencing and annotation.</title>
        <authorList>
            <consortium name="The Broad Institute Genomics Platform"/>
            <consortium name="The Broad Institute Genome Sequencing Center for Infectious Disease"/>
            <person name="Wu L."/>
            <person name="Ma J."/>
        </authorList>
    </citation>
    <scope>NUCLEOTIDE SEQUENCE [LARGE SCALE GENOMIC DNA]</scope>
    <source>
        <strain evidence="4">SHR3</strain>
    </source>
</reference>
<dbReference type="Proteomes" id="UP001595974">
    <property type="component" value="Unassembled WGS sequence"/>
</dbReference>
<evidence type="ECO:0000313" key="4">
    <source>
        <dbReference type="Proteomes" id="UP001595974"/>
    </source>
</evidence>
<dbReference type="InterPro" id="IPR001387">
    <property type="entry name" value="Cro/C1-type_HTH"/>
</dbReference>
<comment type="caution">
    <text evidence="3">The sequence shown here is derived from an EMBL/GenBank/DDBJ whole genome shotgun (WGS) entry which is preliminary data.</text>
</comment>
<keyword evidence="4" id="KW-1185">Reference proteome</keyword>
<comment type="similarity">
    <text evidence="1">Belongs to the short-chain fatty acyl-CoA assimilation regulator (ScfR) family.</text>
</comment>
<dbReference type="SMART" id="SM00530">
    <property type="entry name" value="HTH_XRE"/>
    <property type="match status" value="1"/>
</dbReference>
<dbReference type="InterPro" id="IPR052345">
    <property type="entry name" value="Rad_response_metalloprotease"/>
</dbReference>
<evidence type="ECO:0000313" key="3">
    <source>
        <dbReference type="EMBL" id="MFC5771450.1"/>
    </source>
</evidence>
<dbReference type="EMBL" id="JBHSOG010000094">
    <property type="protein sequence ID" value="MFC5771450.1"/>
    <property type="molecule type" value="Genomic_DNA"/>
</dbReference>
<protein>
    <submittedName>
        <fullName evidence="3">Helix-turn-helix domain-containing protein</fullName>
    </submittedName>
</protein>
<dbReference type="PANTHER" id="PTHR43236:SF2">
    <property type="entry name" value="BLL0069 PROTEIN"/>
    <property type="match status" value="1"/>
</dbReference>
<gene>
    <name evidence="3" type="ORF">ACFPTN_18890</name>
</gene>
<evidence type="ECO:0000256" key="1">
    <source>
        <dbReference type="ARBA" id="ARBA00007227"/>
    </source>
</evidence>
<name>A0ABW1AW07_9RHOO</name>
<dbReference type="Gene3D" id="1.10.10.2910">
    <property type="match status" value="1"/>
</dbReference>
<organism evidence="3 4">
    <name type="scientific">Thauera sinica</name>
    <dbReference type="NCBI Taxonomy" id="2665146"/>
    <lineage>
        <taxon>Bacteria</taxon>
        <taxon>Pseudomonadati</taxon>
        <taxon>Pseudomonadota</taxon>
        <taxon>Betaproteobacteria</taxon>
        <taxon>Rhodocyclales</taxon>
        <taxon>Zoogloeaceae</taxon>
        <taxon>Thauera</taxon>
    </lineage>
</organism>
<evidence type="ECO:0000259" key="2">
    <source>
        <dbReference type="PROSITE" id="PS50943"/>
    </source>
</evidence>
<dbReference type="PROSITE" id="PS50943">
    <property type="entry name" value="HTH_CROC1"/>
    <property type="match status" value="1"/>
</dbReference>
<sequence>MGLTREELGRRIRSARETCGLTQEQLGEFADLNRVAVGQIEAGTRSVSSLELDRIAHAVGRDIKSFFAESFVERDALAALFRSDAQLAEQADLLKALQDSLALGHELTNLERLLGIDRVQLLTASYELPAPKSRWDAIQQGQKVATEERQRLGLGVAPIGDLSDLLEAQGVRTGAVALPENISGLTLVDGTIGVFVVINAKHAAVRRRFSLAHEYGHVLLDRGRAGAISRAENRSDLLEVRANAFAAEFLMPAEGVEQFVVAFGKGGASRAQIAVFDEAEAVQVEQRAAPGSQDIQLYDVALLAHHFGASRISALYRMKNLRLIDEREFQRLKGDEDSGAGQALANFLAAPEAPQEDTSREDFRRRFLALALEAYRREEITRSKLTELAAMVHLGRNDLADALASAKLD</sequence>